<dbReference type="OrthoDB" id="8456673at2"/>
<feature type="transmembrane region" description="Helical" evidence="6">
    <location>
        <begin position="316"/>
        <end position="338"/>
    </location>
</feature>
<dbReference type="Gene3D" id="1.10.287.950">
    <property type="entry name" value="Methyl-accepting chemotaxis protein"/>
    <property type="match status" value="1"/>
</dbReference>
<dbReference type="PROSITE" id="PS50111">
    <property type="entry name" value="CHEMOTAXIS_TRANSDUC_2"/>
    <property type="match status" value="1"/>
</dbReference>
<reference evidence="10 11" key="1">
    <citation type="submission" date="2017-03" db="EMBL/GenBank/DDBJ databases">
        <authorList>
            <person name="Safronova V.I."/>
            <person name="Sazanova A.L."/>
            <person name="Chirak E.R."/>
        </authorList>
    </citation>
    <scope>NUCLEOTIDE SEQUENCE [LARGE SCALE GENOMIC DNA]</scope>
    <source>
        <strain evidence="10 11">Opo-243</strain>
    </source>
</reference>
<sequence>MSIKRSGIAIAALMSGVVVLTSGLQLSERWSAYQNAIAAHALETRLTAGFDAVGSLTIERGPVNRALLGKSAADDAVLKEFADNRRTSDEALAKLETLARGDADLTQRVKAAAAKIAAAREEAASYWQKPLAERPGGIAGKAMRDYAEAMARLNELLESGIKATMRLSTTAGNLLDVAQKGWVIRQTAGQVSLLISGLVTSGRPATLAERDELSAANGQMTRLWAEILDRGDDVHAPKSTRASVGAARDRYFGSDKPLRDGLTKAAFDGTPYAVSVDDWRKSATSANASLLGIRDAALRDAQAVAEQDEADGLGGILFAVAAILVVLGLSAASSVLLVRHLLTPISKLSEVMTRLARNEEAEVPFAARKDEIGGMALAVQVFKEAMATTNRLAGEQAAERIVKEKRTARLEGLVRDFETKAGAMVALLASGATELETTARSMSSTATQTKGQATTVAAAAEEASMGASTVASAAEELTASISEISRQVAQSSTITGRAVADAQRTDKIVQTLAEGAEKIGAVVTLIQAIAAQTNLLALNATIEAARAGDAGRGFAVVASEVKMLATQTGTATAEIGAQIAQIQAATKEAVDAIRGITGTIEEVSSISNAIATAVEAQGVATAEIARNVQQTSQSVKDVTATIGGVSKAATETGVAATEVLSAADGLSRQAVQLTSEVGSFVEDVRAA</sequence>
<dbReference type="PANTHER" id="PTHR32089">
    <property type="entry name" value="METHYL-ACCEPTING CHEMOTAXIS PROTEIN MCPB"/>
    <property type="match status" value="1"/>
</dbReference>
<feature type="domain" description="Methyl-accepting transducer" evidence="7">
    <location>
        <begin position="424"/>
        <end position="667"/>
    </location>
</feature>
<dbReference type="RefSeq" id="WP_129272181.1">
    <property type="nucleotide sequence ID" value="NZ_MZXW01000022.1"/>
</dbReference>
<comment type="subcellular location">
    <subcellularLocation>
        <location evidence="1">Cell inner membrane</location>
        <topology evidence="1">Multi-pass membrane protein</topology>
    </subcellularLocation>
</comment>
<comment type="caution">
    <text evidence="10">The sequence shown here is derived from an EMBL/GenBank/DDBJ whole genome shotgun (WGS) entry which is preliminary data.</text>
</comment>
<gene>
    <name evidence="10" type="ORF">B5V03_20185</name>
</gene>
<dbReference type="InterPro" id="IPR004089">
    <property type="entry name" value="MCPsignal_dom"/>
</dbReference>
<keyword evidence="2" id="KW-0997">Cell inner membrane</keyword>
<keyword evidence="2" id="KW-1003">Cell membrane</keyword>
<evidence type="ECO:0000313" key="11">
    <source>
        <dbReference type="Proteomes" id="UP000290819"/>
    </source>
</evidence>
<protein>
    <submittedName>
        <fullName evidence="10">Methyl-accepting chemotaxis protein</fullName>
    </submittedName>
</protein>
<dbReference type="Pfam" id="PF00015">
    <property type="entry name" value="MCPsignal"/>
    <property type="match status" value="1"/>
</dbReference>
<dbReference type="Pfam" id="PF00672">
    <property type="entry name" value="HAMP"/>
    <property type="match status" value="1"/>
</dbReference>
<dbReference type="SMART" id="SM00283">
    <property type="entry name" value="MA"/>
    <property type="match status" value="1"/>
</dbReference>
<dbReference type="PRINTS" id="PR00260">
    <property type="entry name" value="CHEMTRNSDUCR"/>
</dbReference>
<dbReference type="Gene3D" id="1.10.8.500">
    <property type="entry name" value="HAMP domain in histidine kinase"/>
    <property type="match status" value="1"/>
</dbReference>
<evidence type="ECO:0000256" key="5">
    <source>
        <dbReference type="PROSITE-ProRule" id="PRU00284"/>
    </source>
</evidence>
<dbReference type="Proteomes" id="UP000290819">
    <property type="component" value="Unassembled WGS sequence"/>
</dbReference>
<keyword evidence="6" id="KW-0812">Transmembrane</keyword>
<keyword evidence="11" id="KW-1185">Reference proteome</keyword>
<keyword evidence="6" id="KW-1133">Transmembrane helix</keyword>
<evidence type="ECO:0000259" key="9">
    <source>
        <dbReference type="PROSITE" id="PS50885"/>
    </source>
</evidence>
<evidence type="ECO:0000259" key="8">
    <source>
        <dbReference type="PROSITE" id="PS50192"/>
    </source>
</evidence>
<keyword evidence="6" id="KW-0472">Membrane</keyword>
<evidence type="ECO:0000313" key="10">
    <source>
        <dbReference type="EMBL" id="RXT44903.1"/>
    </source>
</evidence>
<evidence type="ECO:0000256" key="1">
    <source>
        <dbReference type="ARBA" id="ARBA00004429"/>
    </source>
</evidence>
<dbReference type="InterPro" id="IPR004090">
    <property type="entry name" value="Chemotax_Me-accpt_rcpt"/>
</dbReference>
<dbReference type="PROSITE" id="PS50192">
    <property type="entry name" value="T_SNARE"/>
    <property type="match status" value="1"/>
</dbReference>
<dbReference type="SUPFAM" id="SSF58104">
    <property type="entry name" value="Methyl-accepting chemotaxis protein (MCP) signaling domain"/>
    <property type="match status" value="1"/>
</dbReference>
<dbReference type="PANTHER" id="PTHR32089:SF112">
    <property type="entry name" value="LYSOZYME-LIKE PROTEIN-RELATED"/>
    <property type="match status" value="1"/>
</dbReference>
<feature type="domain" description="T-SNARE coiled-coil homology" evidence="8">
    <location>
        <begin position="583"/>
        <end position="645"/>
    </location>
</feature>
<dbReference type="GO" id="GO:0005886">
    <property type="term" value="C:plasma membrane"/>
    <property type="evidence" value="ECO:0007669"/>
    <property type="project" value="UniProtKB-SubCell"/>
</dbReference>
<dbReference type="GO" id="GO:0004888">
    <property type="term" value="F:transmembrane signaling receptor activity"/>
    <property type="evidence" value="ECO:0007669"/>
    <property type="project" value="InterPro"/>
</dbReference>
<accession>A0A4Q1V1K0</accession>
<evidence type="ECO:0000259" key="7">
    <source>
        <dbReference type="PROSITE" id="PS50111"/>
    </source>
</evidence>
<feature type="domain" description="HAMP" evidence="9">
    <location>
        <begin position="339"/>
        <end position="391"/>
    </location>
</feature>
<proteinExistence type="inferred from homology"/>
<organism evidence="10 11">
    <name type="scientific">Bradyrhizobium betae</name>
    <dbReference type="NCBI Taxonomy" id="244734"/>
    <lineage>
        <taxon>Bacteria</taxon>
        <taxon>Pseudomonadati</taxon>
        <taxon>Pseudomonadota</taxon>
        <taxon>Alphaproteobacteria</taxon>
        <taxon>Hyphomicrobiales</taxon>
        <taxon>Nitrobacteraceae</taxon>
        <taxon>Bradyrhizobium</taxon>
    </lineage>
</organism>
<dbReference type="PROSITE" id="PS50885">
    <property type="entry name" value="HAMP"/>
    <property type="match status" value="1"/>
</dbReference>
<evidence type="ECO:0000256" key="6">
    <source>
        <dbReference type="SAM" id="Phobius"/>
    </source>
</evidence>
<dbReference type="AlphaFoldDB" id="A0A4Q1V1K0"/>
<dbReference type="InterPro" id="IPR003660">
    <property type="entry name" value="HAMP_dom"/>
</dbReference>
<dbReference type="InterPro" id="IPR000727">
    <property type="entry name" value="T_SNARE_dom"/>
</dbReference>
<keyword evidence="3 5" id="KW-0807">Transducer</keyword>
<evidence type="ECO:0000256" key="2">
    <source>
        <dbReference type="ARBA" id="ARBA00022519"/>
    </source>
</evidence>
<dbReference type="GO" id="GO:0006935">
    <property type="term" value="P:chemotaxis"/>
    <property type="evidence" value="ECO:0007669"/>
    <property type="project" value="InterPro"/>
</dbReference>
<dbReference type="EMBL" id="MZXW01000022">
    <property type="protein sequence ID" value="RXT44903.1"/>
    <property type="molecule type" value="Genomic_DNA"/>
</dbReference>
<dbReference type="GO" id="GO:0007165">
    <property type="term" value="P:signal transduction"/>
    <property type="evidence" value="ECO:0007669"/>
    <property type="project" value="UniProtKB-KW"/>
</dbReference>
<evidence type="ECO:0000256" key="3">
    <source>
        <dbReference type="ARBA" id="ARBA00023224"/>
    </source>
</evidence>
<name>A0A4Q1V1K0_9BRAD</name>
<evidence type="ECO:0000256" key="4">
    <source>
        <dbReference type="ARBA" id="ARBA00029447"/>
    </source>
</evidence>
<comment type="similarity">
    <text evidence="4">Belongs to the methyl-accepting chemotaxis (MCP) protein family.</text>
</comment>